<gene>
    <name evidence="1" type="ORF">ACFFHF_17070</name>
</gene>
<keyword evidence="2" id="KW-1185">Reference proteome</keyword>
<proteinExistence type="predicted"/>
<name>A0ABV6KUA5_9BACI</name>
<evidence type="ECO:0000313" key="1">
    <source>
        <dbReference type="EMBL" id="MFC0476917.1"/>
    </source>
</evidence>
<evidence type="ECO:0000313" key="2">
    <source>
        <dbReference type="Proteomes" id="UP001589738"/>
    </source>
</evidence>
<protein>
    <recommendedName>
        <fullName evidence="3">Phosphoadenosine phosphosulphate reductase domain-containing protein</fullName>
    </recommendedName>
</protein>
<dbReference type="InterPro" id="IPR050128">
    <property type="entry name" value="Sulfate_adenylyltrnsfr_sub2"/>
</dbReference>
<dbReference type="SUPFAM" id="SSF52402">
    <property type="entry name" value="Adenine nucleotide alpha hydrolases-like"/>
    <property type="match status" value="1"/>
</dbReference>
<evidence type="ECO:0008006" key="3">
    <source>
        <dbReference type="Google" id="ProtNLM"/>
    </source>
</evidence>
<dbReference type="PANTHER" id="PTHR43196">
    <property type="entry name" value="SULFATE ADENYLYLTRANSFERASE SUBUNIT 2"/>
    <property type="match status" value="1"/>
</dbReference>
<dbReference type="InterPro" id="IPR014729">
    <property type="entry name" value="Rossmann-like_a/b/a_fold"/>
</dbReference>
<reference evidence="1 2" key="1">
    <citation type="submission" date="2024-09" db="EMBL/GenBank/DDBJ databases">
        <authorList>
            <person name="Sun Q."/>
            <person name="Mori K."/>
        </authorList>
    </citation>
    <scope>NUCLEOTIDE SEQUENCE [LARGE SCALE GENOMIC DNA]</scope>
    <source>
        <strain evidence="1 2">CGMCC 1.9126</strain>
    </source>
</reference>
<dbReference type="PANTHER" id="PTHR43196:SF2">
    <property type="entry name" value="PHOSPHOADENOSINE PHOSPHOSULFATE REDUCTASE"/>
    <property type="match status" value="1"/>
</dbReference>
<sequence>MLNRIESDDNFMEWMLNPEEKLKQFNDIKEQMKEEYLKDCFDWVLTFSGGKDSSLVAALVWQMLESLPVELRHKRVHIVSSDTMVETNQITKHLHANLELMAQNGKELGIEVHLVNPRMIQRYFRHVIGLGVIPPAPGKGFSWCSDRLKIGPVNELIKKLLREQPVIIPEPEHEHRLTILLGVRLDESIRRASKIRVYTGDDVFGKHDYVPNSRVYHPIKYISTDDLWNWLSYNATTLPWGTPLEELKALYGGNNSKECPVIRSKSELNQSCGSSNSRNGCWVCLYSGRKDKMLQELIDGGDTSVTYLAEWKAFLYDVTFDCRYKDPIKGIKDIEKKTKDSLDNGFLGDESLWYANEFEQYTGEYHTYERAFKGNEKGEYDPGKFSFEMRRILLEKLFYAQQMAGYSLISNEEVDLILQEWTNEGFHVSLEDIKPINHQYDGAVVLKRDWSINEKETTNPNPIFYVQLPMNMSATELAVYHKERQRLTGRSIFCYYDHTDLAHMKAVYNSATFIVCKDSITTQEQANEYVNEWFYLAGTKTMGTDGQPFTKMTKEAFHATLNHLMLDTLQNSLISLDKEIKGLKEDSTVLEELDQSEQERLSKKWLLIQRWIRPKPQELKREENLFSFEEGLNKKTKKLTNIATEPIRTNNNGQLAFII</sequence>
<dbReference type="RefSeq" id="WP_377058663.1">
    <property type="nucleotide sequence ID" value="NZ_JBHLUU010000114.1"/>
</dbReference>
<dbReference type="Gene3D" id="3.40.50.620">
    <property type="entry name" value="HUPs"/>
    <property type="match status" value="1"/>
</dbReference>
<dbReference type="Proteomes" id="UP001589738">
    <property type="component" value="Unassembled WGS sequence"/>
</dbReference>
<comment type="caution">
    <text evidence="1">The sequence shown here is derived from an EMBL/GenBank/DDBJ whole genome shotgun (WGS) entry which is preliminary data.</text>
</comment>
<accession>A0ABV6KUA5</accession>
<dbReference type="EMBL" id="JBHLUU010000114">
    <property type="protein sequence ID" value="MFC0476917.1"/>
    <property type="molecule type" value="Genomic_DNA"/>
</dbReference>
<organism evidence="1 2">
    <name type="scientific">Robertmurraya beringensis</name>
    <dbReference type="NCBI Taxonomy" id="641660"/>
    <lineage>
        <taxon>Bacteria</taxon>
        <taxon>Bacillati</taxon>
        <taxon>Bacillota</taxon>
        <taxon>Bacilli</taxon>
        <taxon>Bacillales</taxon>
        <taxon>Bacillaceae</taxon>
        <taxon>Robertmurraya</taxon>
    </lineage>
</organism>